<sequence length="79" mass="8821">MGMSKFSLFLALLIMIVFVSPKPGFAEARPLSIIPEQRYTKIFATLGIVCKCCDSRGSECKSTWTGSCSQLQCLPWKLR</sequence>
<dbReference type="EMBL" id="VAHF01000007">
    <property type="protein sequence ID" value="TXG58705.1"/>
    <property type="molecule type" value="Genomic_DNA"/>
</dbReference>
<keyword evidence="1" id="KW-0732">Signal</keyword>
<evidence type="ECO:0000313" key="3">
    <source>
        <dbReference type="Proteomes" id="UP000323000"/>
    </source>
</evidence>
<feature type="chain" id="PRO_5022987742" description="Carboxypeptidase A inhibitor-like domain-containing protein" evidence="1">
    <location>
        <begin position="22"/>
        <end position="79"/>
    </location>
</feature>
<dbReference type="PANTHER" id="PTHR37078:SF6">
    <property type="entry name" value="NODULE CYSTEINE-RICH (NCR) SECRETED PEPTIDE"/>
    <property type="match status" value="1"/>
</dbReference>
<dbReference type="AlphaFoldDB" id="A0A5C7HPL7"/>
<reference evidence="3" key="1">
    <citation type="journal article" date="2019" name="Gigascience">
        <title>De novo genome assembly of the endangered Acer yangbiense, a plant species with extremely small populations endemic to Yunnan Province, China.</title>
        <authorList>
            <person name="Yang J."/>
            <person name="Wariss H.M."/>
            <person name="Tao L."/>
            <person name="Zhang R."/>
            <person name="Yun Q."/>
            <person name="Hollingsworth P."/>
            <person name="Dao Z."/>
            <person name="Luo G."/>
            <person name="Guo H."/>
            <person name="Ma Y."/>
            <person name="Sun W."/>
        </authorList>
    </citation>
    <scope>NUCLEOTIDE SEQUENCE [LARGE SCALE GENOMIC DNA]</scope>
    <source>
        <strain evidence="3">cv. Malutang</strain>
    </source>
</reference>
<protein>
    <recommendedName>
        <fullName evidence="4">Carboxypeptidase A inhibitor-like domain-containing protein</fullName>
    </recommendedName>
</protein>
<organism evidence="2 3">
    <name type="scientific">Acer yangbiense</name>
    <dbReference type="NCBI Taxonomy" id="1000413"/>
    <lineage>
        <taxon>Eukaryota</taxon>
        <taxon>Viridiplantae</taxon>
        <taxon>Streptophyta</taxon>
        <taxon>Embryophyta</taxon>
        <taxon>Tracheophyta</taxon>
        <taxon>Spermatophyta</taxon>
        <taxon>Magnoliopsida</taxon>
        <taxon>eudicotyledons</taxon>
        <taxon>Gunneridae</taxon>
        <taxon>Pentapetalae</taxon>
        <taxon>rosids</taxon>
        <taxon>malvids</taxon>
        <taxon>Sapindales</taxon>
        <taxon>Sapindaceae</taxon>
        <taxon>Hippocastanoideae</taxon>
        <taxon>Acereae</taxon>
        <taxon>Acer</taxon>
    </lineage>
</organism>
<evidence type="ECO:0008006" key="4">
    <source>
        <dbReference type="Google" id="ProtNLM"/>
    </source>
</evidence>
<evidence type="ECO:0000313" key="2">
    <source>
        <dbReference type="EMBL" id="TXG58705.1"/>
    </source>
</evidence>
<feature type="signal peptide" evidence="1">
    <location>
        <begin position="1"/>
        <end position="21"/>
    </location>
</feature>
<evidence type="ECO:0000256" key="1">
    <source>
        <dbReference type="SAM" id="SignalP"/>
    </source>
</evidence>
<keyword evidence="3" id="KW-1185">Reference proteome</keyword>
<dbReference type="PANTHER" id="PTHR37078">
    <property type="entry name" value="NODULE CYSTEINE-RICH (NCR) SECRETED PEPTIDE"/>
    <property type="match status" value="1"/>
</dbReference>
<dbReference type="Proteomes" id="UP000323000">
    <property type="component" value="Chromosome 7"/>
</dbReference>
<comment type="caution">
    <text evidence="2">The sequence shown here is derived from an EMBL/GenBank/DDBJ whole genome shotgun (WGS) entry which is preliminary data.</text>
</comment>
<name>A0A5C7HPL7_9ROSI</name>
<gene>
    <name evidence="2" type="ORF">EZV62_016534</name>
</gene>
<accession>A0A5C7HPL7</accession>
<dbReference type="OrthoDB" id="754109at2759"/>
<proteinExistence type="predicted"/>